<dbReference type="GO" id="GO:0006417">
    <property type="term" value="P:regulation of translation"/>
    <property type="evidence" value="ECO:0007669"/>
    <property type="project" value="UniProtKB-KW"/>
</dbReference>
<evidence type="ECO:0000256" key="3">
    <source>
        <dbReference type="ARBA" id="ARBA00022884"/>
    </source>
</evidence>
<evidence type="ECO:0000313" key="7">
    <source>
        <dbReference type="Proteomes" id="UP000250140"/>
    </source>
</evidence>
<dbReference type="GO" id="GO:0000340">
    <property type="term" value="F:RNA 7-methylguanosine cap binding"/>
    <property type="evidence" value="ECO:0007669"/>
    <property type="project" value="TreeGrafter"/>
</dbReference>
<dbReference type="PANTHER" id="PTHR11960">
    <property type="entry name" value="EUKARYOTIC TRANSLATION INITIATION FACTOR 4E RELATED"/>
    <property type="match status" value="1"/>
</dbReference>
<protein>
    <submittedName>
        <fullName evidence="6">Translation initiation factor eIF4e</fullName>
    </submittedName>
</protein>
<evidence type="ECO:0000256" key="5">
    <source>
        <dbReference type="RuleBase" id="RU004374"/>
    </source>
</evidence>
<accession>A0A8E2JYX4</accession>
<dbReference type="GO" id="GO:0003743">
    <property type="term" value="F:translation initiation factor activity"/>
    <property type="evidence" value="ECO:0007669"/>
    <property type="project" value="UniProtKB-KW"/>
</dbReference>
<keyword evidence="4 5" id="KW-0648">Protein biosynthesis</keyword>
<evidence type="ECO:0000256" key="4">
    <source>
        <dbReference type="ARBA" id="ARBA00022917"/>
    </source>
</evidence>
<keyword evidence="1 5" id="KW-0396">Initiation factor</keyword>
<comment type="similarity">
    <text evidence="5">Belongs to the eukaryotic initiation factor 4E family.</text>
</comment>
<dbReference type="SUPFAM" id="SSF55418">
    <property type="entry name" value="eIF4e-like"/>
    <property type="match status" value="1"/>
</dbReference>
<keyword evidence="7" id="KW-1185">Reference proteome</keyword>
<dbReference type="InterPro" id="IPR001040">
    <property type="entry name" value="TIF_eIF_4E"/>
</dbReference>
<organism evidence="6 7">
    <name type="scientific">Glonium stellatum</name>
    <dbReference type="NCBI Taxonomy" id="574774"/>
    <lineage>
        <taxon>Eukaryota</taxon>
        <taxon>Fungi</taxon>
        <taxon>Dikarya</taxon>
        <taxon>Ascomycota</taxon>
        <taxon>Pezizomycotina</taxon>
        <taxon>Dothideomycetes</taxon>
        <taxon>Pleosporomycetidae</taxon>
        <taxon>Gloniales</taxon>
        <taxon>Gloniaceae</taxon>
        <taxon>Glonium</taxon>
    </lineage>
</organism>
<proteinExistence type="inferred from homology"/>
<keyword evidence="3 5" id="KW-0694">RNA-binding</keyword>
<gene>
    <name evidence="6" type="ORF">AOQ84DRAFT_281367</name>
</gene>
<sequence>MASRIPKLNTFNLPALSEEAASATASPARGKEMRTNLLQKLRPPPLVHAWDFWHDRQDRNKKGPRSSSPPEESSYEDRLVKLTEITDVREFWEMFNNFDVTSLPLRDSIHLFHKGVKPVWEDPRNVKGGCWTFRVPKEKAKDFWKEVCMMAIGEKLQEAVASKRITAFIDDICGISLSVRFTSTLITVWNRDADHTSGVQKILEVVLNNLPPELQPKNDSAYYYKKHSEHAGFKAPTTDAQMTDAVTTERE</sequence>
<dbReference type="AlphaFoldDB" id="A0A8E2JYX4"/>
<dbReference type="EMBL" id="KV748590">
    <property type="protein sequence ID" value="OCL14299.1"/>
    <property type="molecule type" value="Genomic_DNA"/>
</dbReference>
<evidence type="ECO:0000256" key="2">
    <source>
        <dbReference type="ARBA" id="ARBA00022845"/>
    </source>
</evidence>
<name>A0A8E2JYX4_9PEZI</name>
<reference evidence="6 7" key="1">
    <citation type="journal article" date="2016" name="Nat. Commun.">
        <title>Ectomycorrhizal ecology is imprinted in the genome of the dominant symbiotic fungus Cenococcum geophilum.</title>
        <authorList>
            <consortium name="DOE Joint Genome Institute"/>
            <person name="Peter M."/>
            <person name="Kohler A."/>
            <person name="Ohm R.A."/>
            <person name="Kuo A."/>
            <person name="Krutzmann J."/>
            <person name="Morin E."/>
            <person name="Arend M."/>
            <person name="Barry K.W."/>
            <person name="Binder M."/>
            <person name="Choi C."/>
            <person name="Clum A."/>
            <person name="Copeland A."/>
            <person name="Grisel N."/>
            <person name="Haridas S."/>
            <person name="Kipfer T."/>
            <person name="LaButti K."/>
            <person name="Lindquist E."/>
            <person name="Lipzen A."/>
            <person name="Maire R."/>
            <person name="Meier B."/>
            <person name="Mihaltcheva S."/>
            <person name="Molinier V."/>
            <person name="Murat C."/>
            <person name="Poggeler S."/>
            <person name="Quandt C.A."/>
            <person name="Sperisen C."/>
            <person name="Tritt A."/>
            <person name="Tisserant E."/>
            <person name="Crous P.W."/>
            <person name="Henrissat B."/>
            <person name="Nehls U."/>
            <person name="Egli S."/>
            <person name="Spatafora J.W."/>
            <person name="Grigoriev I.V."/>
            <person name="Martin F.M."/>
        </authorList>
    </citation>
    <scope>NUCLEOTIDE SEQUENCE [LARGE SCALE GENOMIC DNA]</scope>
    <source>
        <strain evidence="6 7">CBS 207.34</strain>
    </source>
</reference>
<dbReference type="GO" id="GO:0016281">
    <property type="term" value="C:eukaryotic translation initiation factor 4F complex"/>
    <property type="evidence" value="ECO:0007669"/>
    <property type="project" value="TreeGrafter"/>
</dbReference>
<evidence type="ECO:0000256" key="1">
    <source>
        <dbReference type="ARBA" id="ARBA00022540"/>
    </source>
</evidence>
<keyword evidence="2" id="KW-0810">Translation regulation</keyword>
<evidence type="ECO:0000313" key="6">
    <source>
        <dbReference type="EMBL" id="OCL14299.1"/>
    </source>
</evidence>
<dbReference type="Proteomes" id="UP000250140">
    <property type="component" value="Unassembled WGS sequence"/>
</dbReference>
<dbReference type="Gene3D" id="3.30.760.10">
    <property type="entry name" value="RNA Cap, Translation Initiation Factor Eif4e"/>
    <property type="match status" value="1"/>
</dbReference>
<dbReference type="InterPro" id="IPR023398">
    <property type="entry name" value="TIF_eIF4e-like"/>
</dbReference>
<dbReference type="PANTHER" id="PTHR11960:SF66">
    <property type="entry name" value="EUKARYOTIC TRANSLATION INITIATION FACTOR 4E TYPE 3"/>
    <property type="match status" value="1"/>
</dbReference>
<dbReference type="OrthoDB" id="17977at2759"/>
<dbReference type="Pfam" id="PF01652">
    <property type="entry name" value="IF4E"/>
    <property type="match status" value="1"/>
</dbReference>